<comment type="caution">
    <text evidence="5">The sequence shown here is derived from an EMBL/GenBank/DDBJ whole genome shotgun (WGS) entry which is preliminary data.</text>
</comment>
<dbReference type="GO" id="GO:0009570">
    <property type="term" value="C:chloroplast stroma"/>
    <property type="evidence" value="ECO:0007669"/>
    <property type="project" value="TreeGrafter"/>
</dbReference>
<dbReference type="PANTHER" id="PTHR47447">
    <property type="entry name" value="OS03G0856100 PROTEIN"/>
    <property type="match status" value="1"/>
</dbReference>
<organism evidence="5 6">
    <name type="scientific">Thalictrum thalictroides</name>
    <name type="common">Rue-anemone</name>
    <name type="synonym">Anemone thalictroides</name>
    <dbReference type="NCBI Taxonomy" id="46969"/>
    <lineage>
        <taxon>Eukaryota</taxon>
        <taxon>Viridiplantae</taxon>
        <taxon>Streptophyta</taxon>
        <taxon>Embryophyta</taxon>
        <taxon>Tracheophyta</taxon>
        <taxon>Spermatophyta</taxon>
        <taxon>Magnoliopsida</taxon>
        <taxon>Ranunculales</taxon>
        <taxon>Ranunculaceae</taxon>
        <taxon>Thalictroideae</taxon>
        <taxon>Thalictrum</taxon>
    </lineage>
</organism>
<dbReference type="GO" id="GO:0003729">
    <property type="term" value="F:mRNA binding"/>
    <property type="evidence" value="ECO:0007669"/>
    <property type="project" value="TreeGrafter"/>
</dbReference>
<feature type="repeat" description="PPR" evidence="3">
    <location>
        <begin position="94"/>
        <end position="128"/>
    </location>
</feature>
<dbReference type="InterPro" id="IPR002885">
    <property type="entry name" value="PPR_rpt"/>
</dbReference>
<evidence type="ECO:0000313" key="6">
    <source>
        <dbReference type="Proteomes" id="UP000554482"/>
    </source>
</evidence>
<dbReference type="Pfam" id="PF13041">
    <property type="entry name" value="PPR_2"/>
    <property type="match status" value="1"/>
</dbReference>
<feature type="repeat" description="PPR" evidence="3">
    <location>
        <begin position="270"/>
        <end position="304"/>
    </location>
</feature>
<feature type="repeat" description="PPR" evidence="3">
    <location>
        <begin position="234"/>
        <end position="264"/>
    </location>
</feature>
<dbReference type="SMART" id="SM00463">
    <property type="entry name" value="SMR"/>
    <property type="match status" value="1"/>
</dbReference>
<protein>
    <submittedName>
        <fullName evidence="5">Pentatricopeptide repeat-containing protein</fullName>
    </submittedName>
</protein>
<dbReference type="PANTHER" id="PTHR47447:SF12">
    <property type="entry name" value="PENTATRICOPEPTIDE REPEAT-CONTAINING PROTEIN ATP4 HOMOLOG, CHLOROPLASTIC"/>
    <property type="match status" value="1"/>
</dbReference>
<dbReference type="PROSITE" id="PS50828">
    <property type="entry name" value="SMR"/>
    <property type="match status" value="1"/>
</dbReference>
<sequence length="550" mass="61843">MENPETALLALKFFLNKLKKPTKQVILYNVTMKVFRKCRNFDKAEILFEEMIRAGVKPDNITFTTIISCARMCNLPNKAVELFEKMKDFECKPDDVTYSAMIDAYGRAGNVDLALSLYDRARTEKWRIDAVTFATLIKIYGKSGNFDGVLNVYEEMKALGVKPNLVVYNTLLDAMGRAKRPWQAKSIYKDMINNGLEPSSSTYAAILRAYCRSRYGEDALIIYREMKAKGVGLNVILYNSMLAMCADIGYIDQSVEIYDDMKRSKDCKPDSWTYSSLITMYSCSGKVMEAENVLNEMLEAGFEPNIFVLTSLIQCYGKANRTDDVVKSFNRLQELGITPDDRFCGCLLNVMTQIPKEELGKLVECIQQANTKLGYVVTLLMEKDIADGVFKEKANELFGTISKEVRKAYCNCLIDLCVNLNLLDKACELLDLGLTLGIYTDIQSKSPNQWSLQLKSLSLGAAITALHVWMNDLSKALENGEELPPLLGINTGHGKHKYSEKGLASVLESHLKEMNSPFHDDPDKVGWFLTTKVAAKSWLESRKSPELVAA</sequence>
<keyword evidence="2" id="KW-0677">Repeat</keyword>
<gene>
    <name evidence="5" type="ORF">FRX31_004909</name>
</gene>
<dbReference type="Pfam" id="PF01535">
    <property type="entry name" value="PPR"/>
    <property type="match status" value="2"/>
</dbReference>
<feature type="repeat" description="PPR" evidence="3">
    <location>
        <begin position="24"/>
        <end position="58"/>
    </location>
</feature>
<dbReference type="SUPFAM" id="SSF48452">
    <property type="entry name" value="TPR-like"/>
    <property type="match status" value="1"/>
</dbReference>
<dbReference type="InterPro" id="IPR033443">
    <property type="entry name" value="PROP1-like_PPR_dom"/>
</dbReference>
<feature type="repeat" description="PPR" evidence="3">
    <location>
        <begin position="164"/>
        <end position="198"/>
    </location>
</feature>
<feature type="domain" description="Smr" evidence="4">
    <location>
        <begin position="452"/>
        <end position="536"/>
    </location>
</feature>
<dbReference type="Gene3D" id="1.25.40.10">
    <property type="entry name" value="Tetratricopeptide repeat domain"/>
    <property type="match status" value="3"/>
</dbReference>
<dbReference type="NCBIfam" id="TIGR00756">
    <property type="entry name" value="PPR"/>
    <property type="match status" value="9"/>
</dbReference>
<dbReference type="Pfam" id="PF12854">
    <property type="entry name" value="PPR_1"/>
    <property type="match status" value="1"/>
</dbReference>
<name>A0A7J6X6V8_THATH</name>
<feature type="repeat" description="PPR" evidence="3">
    <location>
        <begin position="59"/>
        <end position="93"/>
    </location>
</feature>
<evidence type="ECO:0000256" key="1">
    <source>
        <dbReference type="ARBA" id="ARBA00007626"/>
    </source>
</evidence>
<dbReference type="OrthoDB" id="185373at2759"/>
<feature type="repeat" description="PPR" evidence="3">
    <location>
        <begin position="199"/>
        <end position="233"/>
    </location>
</feature>
<dbReference type="GO" id="GO:0042134">
    <property type="term" value="F:rRNA primary transcript binding"/>
    <property type="evidence" value="ECO:0007669"/>
    <property type="project" value="TreeGrafter"/>
</dbReference>
<proteinExistence type="inferred from homology"/>
<dbReference type="InterPro" id="IPR011990">
    <property type="entry name" value="TPR-like_helical_dom_sf"/>
</dbReference>
<feature type="repeat" description="PPR" evidence="3">
    <location>
        <begin position="129"/>
        <end position="163"/>
    </location>
</feature>
<evidence type="ECO:0000313" key="5">
    <source>
        <dbReference type="EMBL" id="KAF5205506.1"/>
    </source>
</evidence>
<keyword evidence="6" id="KW-1185">Reference proteome</keyword>
<dbReference type="GO" id="GO:0045727">
    <property type="term" value="P:positive regulation of translation"/>
    <property type="evidence" value="ECO:0007669"/>
    <property type="project" value="TreeGrafter"/>
</dbReference>
<dbReference type="Pfam" id="PF17177">
    <property type="entry name" value="PPR_long"/>
    <property type="match status" value="1"/>
</dbReference>
<dbReference type="FunFam" id="1.25.40.10:FF:000485">
    <property type="entry name" value="pentatricopeptide repeat-containing protein At4g16390, chloroplastic"/>
    <property type="match status" value="1"/>
</dbReference>
<dbReference type="FunFam" id="1.25.40.10:FF:000423">
    <property type="entry name" value="Pentatricopeptide repeat-containing protein, chloroplastic"/>
    <property type="match status" value="1"/>
</dbReference>
<dbReference type="AlphaFoldDB" id="A0A7J6X6V8"/>
<evidence type="ECO:0000259" key="4">
    <source>
        <dbReference type="PROSITE" id="PS50828"/>
    </source>
</evidence>
<dbReference type="PROSITE" id="PS51375">
    <property type="entry name" value="PPR"/>
    <property type="match status" value="9"/>
</dbReference>
<comment type="similarity">
    <text evidence="1">Belongs to the PPR family. P subfamily.</text>
</comment>
<feature type="repeat" description="PPR" evidence="3">
    <location>
        <begin position="305"/>
        <end position="339"/>
    </location>
</feature>
<reference evidence="5 6" key="1">
    <citation type="submission" date="2020-06" db="EMBL/GenBank/DDBJ databases">
        <title>Transcriptomic and genomic resources for Thalictrum thalictroides and T. hernandezii: Facilitating candidate gene discovery in an emerging model plant lineage.</title>
        <authorList>
            <person name="Arias T."/>
            <person name="Riano-Pachon D.M."/>
            <person name="Di Stilio V.S."/>
        </authorList>
    </citation>
    <scope>NUCLEOTIDE SEQUENCE [LARGE SCALE GENOMIC DNA]</scope>
    <source>
        <strain evidence="6">cv. WT478/WT964</strain>
        <tissue evidence="5">Leaves</tissue>
    </source>
</reference>
<dbReference type="Proteomes" id="UP000554482">
    <property type="component" value="Unassembled WGS sequence"/>
</dbReference>
<accession>A0A7J6X6V8</accession>
<dbReference type="EMBL" id="JABWDY010003969">
    <property type="protein sequence ID" value="KAF5205506.1"/>
    <property type="molecule type" value="Genomic_DNA"/>
</dbReference>
<evidence type="ECO:0000256" key="2">
    <source>
        <dbReference type="ARBA" id="ARBA00022737"/>
    </source>
</evidence>
<dbReference type="InterPro" id="IPR002625">
    <property type="entry name" value="Smr_dom"/>
</dbReference>
<evidence type="ECO:0000256" key="3">
    <source>
        <dbReference type="PROSITE-ProRule" id="PRU00708"/>
    </source>
</evidence>